<feature type="domain" description="DUF5107" evidence="1">
    <location>
        <begin position="40"/>
        <end position="157"/>
    </location>
</feature>
<gene>
    <name evidence="2" type="ORF">NCTC9185_02805</name>
</gene>
<evidence type="ECO:0000313" key="3">
    <source>
        <dbReference type="Proteomes" id="UP000339249"/>
    </source>
</evidence>
<dbReference type="EMBL" id="CABDVU010000001">
    <property type="protein sequence ID" value="VTN10872.1"/>
    <property type="molecule type" value="Genomic_DNA"/>
</dbReference>
<reference evidence="2 3" key="1">
    <citation type="submission" date="2019-04" db="EMBL/GenBank/DDBJ databases">
        <authorList>
            <consortium name="Pathogen Informatics"/>
        </authorList>
    </citation>
    <scope>NUCLEOTIDE SEQUENCE [LARGE SCALE GENOMIC DNA]</scope>
    <source>
        <strain evidence="2 3">NCTC9185</strain>
    </source>
</reference>
<dbReference type="InterPro" id="IPR033396">
    <property type="entry name" value="DUF5107"/>
</dbReference>
<organism evidence="2 3">
    <name type="scientific">Raoultella terrigena</name>
    <name type="common">Klebsiella terrigena</name>
    <dbReference type="NCBI Taxonomy" id="577"/>
    <lineage>
        <taxon>Bacteria</taxon>
        <taxon>Pseudomonadati</taxon>
        <taxon>Pseudomonadota</taxon>
        <taxon>Gammaproteobacteria</taxon>
        <taxon>Enterobacterales</taxon>
        <taxon>Enterobacteriaceae</taxon>
        <taxon>Klebsiella/Raoultella group</taxon>
        <taxon>Raoultella</taxon>
    </lineage>
</organism>
<dbReference type="AlphaFoldDB" id="A0A4U9D168"/>
<name>A0A4U9D168_RAOTE</name>
<protein>
    <recommendedName>
        <fullName evidence="1">DUF5107 domain-containing protein</fullName>
    </recommendedName>
</protein>
<dbReference type="Pfam" id="PF17128">
    <property type="entry name" value="DUF5107"/>
    <property type="match status" value="1"/>
</dbReference>
<evidence type="ECO:0000259" key="1">
    <source>
        <dbReference type="Pfam" id="PF17128"/>
    </source>
</evidence>
<evidence type="ECO:0000313" key="2">
    <source>
        <dbReference type="EMBL" id="VTN10872.1"/>
    </source>
</evidence>
<accession>A0A4U9D168</accession>
<sequence length="172" mass="19669">MHGSVKVWQETITLPTWTTGAEDPNPMFLEKRVYQGSSGSVYPYGVVDTLTGEREMRDYRAVWMENDFIRVMLLPELGGRIHRAYDKVKQRDFVYYNEVVKPALVGLLGPWISGGIEFNWPQHHRPTTFMPVDFTIQQGEGGVQTVWMGEAEPHARAAGYGRLYPLPRPRAD</sequence>
<proteinExistence type="predicted"/>
<dbReference type="Proteomes" id="UP000339249">
    <property type="component" value="Unassembled WGS sequence"/>
</dbReference>